<comment type="caution">
    <text evidence="2">The sequence shown here is derived from an EMBL/GenBank/DDBJ whole genome shotgun (WGS) entry which is preliminary data.</text>
</comment>
<name>A0AAD4R920_9BILA</name>
<sequence length="102" mass="11561">MCSPLSPYCVFSPITLSPRLPLLVTPPATSKPSWAHGLFLGGRTLLAYLGLRNLMCRKIRHTYKEIRCFVPNVLQYWAYPQMLSKIAIPITLICFSVSFKTD</sequence>
<protein>
    <submittedName>
        <fullName evidence="2">Uncharacterized protein</fullName>
    </submittedName>
</protein>
<evidence type="ECO:0000313" key="2">
    <source>
        <dbReference type="EMBL" id="KAI1725715.1"/>
    </source>
</evidence>
<evidence type="ECO:0000256" key="1">
    <source>
        <dbReference type="SAM" id="Phobius"/>
    </source>
</evidence>
<dbReference type="Proteomes" id="UP001201812">
    <property type="component" value="Unassembled WGS sequence"/>
</dbReference>
<feature type="transmembrane region" description="Helical" evidence="1">
    <location>
        <begin position="33"/>
        <end position="51"/>
    </location>
</feature>
<gene>
    <name evidence="2" type="ORF">DdX_02391</name>
</gene>
<accession>A0AAD4R920</accession>
<keyword evidence="1" id="KW-1133">Transmembrane helix</keyword>
<evidence type="ECO:0000313" key="3">
    <source>
        <dbReference type="Proteomes" id="UP001201812"/>
    </source>
</evidence>
<keyword evidence="3" id="KW-1185">Reference proteome</keyword>
<proteinExistence type="predicted"/>
<organism evidence="2 3">
    <name type="scientific">Ditylenchus destructor</name>
    <dbReference type="NCBI Taxonomy" id="166010"/>
    <lineage>
        <taxon>Eukaryota</taxon>
        <taxon>Metazoa</taxon>
        <taxon>Ecdysozoa</taxon>
        <taxon>Nematoda</taxon>
        <taxon>Chromadorea</taxon>
        <taxon>Rhabditida</taxon>
        <taxon>Tylenchina</taxon>
        <taxon>Tylenchomorpha</taxon>
        <taxon>Sphaerularioidea</taxon>
        <taxon>Anguinidae</taxon>
        <taxon>Anguininae</taxon>
        <taxon>Ditylenchus</taxon>
    </lineage>
</organism>
<dbReference type="AlphaFoldDB" id="A0AAD4R920"/>
<reference evidence="2" key="1">
    <citation type="submission" date="2022-01" db="EMBL/GenBank/DDBJ databases">
        <title>Genome Sequence Resource for Two Populations of Ditylenchus destructor, the Migratory Endoparasitic Phytonematode.</title>
        <authorList>
            <person name="Zhang H."/>
            <person name="Lin R."/>
            <person name="Xie B."/>
        </authorList>
    </citation>
    <scope>NUCLEOTIDE SEQUENCE</scope>
    <source>
        <strain evidence="2">BazhouSP</strain>
    </source>
</reference>
<keyword evidence="1" id="KW-0472">Membrane</keyword>
<dbReference type="EMBL" id="JAKKPZ010000002">
    <property type="protein sequence ID" value="KAI1725715.1"/>
    <property type="molecule type" value="Genomic_DNA"/>
</dbReference>
<keyword evidence="1" id="KW-0812">Transmembrane</keyword>